<dbReference type="PANTHER" id="PTHR40980:SF3">
    <property type="entry name" value="TONB-DEPENDENT RECEPTOR-LIKE BETA-BARREL DOMAIN-CONTAINING PROTEIN"/>
    <property type="match status" value="1"/>
</dbReference>
<keyword evidence="5" id="KW-0732">Signal</keyword>
<evidence type="ECO:0000256" key="4">
    <source>
        <dbReference type="SAM" id="MobiDB-lite"/>
    </source>
</evidence>
<evidence type="ECO:0000256" key="1">
    <source>
        <dbReference type="ARBA" id="ARBA00004442"/>
    </source>
</evidence>
<dbReference type="Gene3D" id="2.170.130.10">
    <property type="entry name" value="TonB-dependent receptor, plug domain"/>
    <property type="match status" value="1"/>
</dbReference>
<name>J2IIS1_9ALTE</name>
<comment type="caution">
    <text evidence="7">The sequence shown here is derived from an EMBL/GenBank/DDBJ whole genome shotgun (WGS) entry which is preliminary data.</text>
</comment>
<dbReference type="Gene3D" id="2.40.170.20">
    <property type="entry name" value="TonB-dependent receptor, beta-barrel domain"/>
    <property type="match status" value="1"/>
</dbReference>
<feature type="chain" id="PRO_5003748391" evidence="5">
    <location>
        <begin position="43"/>
        <end position="919"/>
    </location>
</feature>
<dbReference type="InterPro" id="IPR010104">
    <property type="entry name" value="TonB_rcpt_bac"/>
</dbReference>
<evidence type="ECO:0000256" key="3">
    <source>
        <dbReference type="ARBA" id="ARBA00023237"/>
    </source>
</evidence>
<organism evidence="7 8">
    <name type="scientific">Alishewanella aestuarii B11</name>
    <dbReference type="NCBI Taxonomy" id="1197174"/>
    <lineage>
        <taxon>Bacteria</taxon>
        <taxon>Pseudomonadati</taxon>
        <taxon>Pseudomonadota</taxon>
        <taxon>Gammaproteobacteria</taxon>
        <taxon>Alteromonadales</taxon>
        <taxon>Alteromonadaceae</taxon>
        <taxon>Alishewanella</taxon>
    </lineage>
</organism>
<dbReference type="InterPro" id="IPR012910">
    <property type="entry name" value="Plug_dom"/>
</dbReference>
<evidence type="ECO:0000313" key="8">
    <source>
        <dbReference type="Proteomes" id="UP000012043"/>
    </source>
</evidence>
<dbReference type="PANTHER" id="PTHR40980">
    <property type="entry name" value="PLUG DOMAIN-CONTAINING PROTEIN"/>
    <property type="match status" value="1"/>
</dbReference>
<sequence length="919" mass="99542">MAFSFAVIKQQHSGVDRIMTKFKLSMLTLALAAAGSSSMVFAQQDNTDTQQAQEEAVEVISVRGFRRSLQESQNIKMFNSSIVEAVSAEDIGKLPDVSIAESLARLPGLTAQRLNGRSQVISIRGLAPDFSTALLNGREQVSSGDNRGVEFDQYPSELLSGVVVYKTPDAGLIGQGLAGTADMRLVSPLAHGERTVAVNARYEWSQISALNAGADDKGNRFSISYIDQFADNTIGVALGYATMSNPMQIERLEAWGYADTDDGDKVIGGAKVFANSNLLERDGFIGVFEYKPTDSFSSAVDFYYSKFDETQRTSFIELPLLWGGAPLVNPTVENGLVTSGGYTGVKGIVRNHGNFREADLLSVGWKTEFKLSDSWDATLDLSHSSLDRTDLILESDAGTGPAGSGALDNLSFAMSDRGPIFNSTLNYADPSLILLTSPQGWGGDIIPGGQLGYYNSPSITDDLNQVRLSAKTMLDNDNFDSLEVGLNYSNREKDKKADEFFLALPNGALSAPIPNIAGTTSLASFGIPGMVSYDPRQLIDTGALVRVRNPNADVLIKDWNVAEDVVTAYVKLGIVSRVGEIPVTGNIGTQIVHTDQSSYALAASGTGINVSSFRIDGGDKYWEVLPSLNLNFEVGTAKYVRVGLARTMARARMDQLRASQDYSFNPALNNSQATPEQNSPWSASGGNPALRPWIANALDVSYEQYFEDSKGYVAIAAFYKDLESYIYDQQVIQDFTGFPSGGEVPVINQGVATTPQNGKGGRINGVEFTLSASGAMIMPELESFGAILTGSWTDSSIQSNPNDPSTPLPGLSERVANLTFYYENDGFSARVSSRYRSDFLGEISGFGSGRDLRMIEAETVVDAQISYSFSGRYEGLTLLLQANNVTDEPFVRVEGDDSRRVIEYQRYGRTYMAGLSYKF</sequence>
<dbReference type="CDD" id="cd01347">
    <property type="entry name" value="ligand_gated_channel"/>
    <property type="match status" value="1"/>
</dbReference>
<feature type="signal peptide" evidence="5">
    <location>
        <begin position="1"/>
        <end position="42"/>
    </location>
</feature>
<dbReference type="PATRIC" id="fig|1197174.4.peg.243"/>
<feature type="domain" description="TonB-dependent receptor plug" evidence="6">
    <location>
        <begin position="80"/>
        <end position="179"/>
    </location>
</feature>
<dbReference type="AlphaFoldDB" id="J2IIS1"/>
<evidence type="ECO:0000259" key="6">
    <source>
        <dbReference type="Pfam" id="PF07715"/>
    </source>
</evidence>
<keyword evidence="8" id="KW-1185">Reference proteome</keyword>
<dbReference type="InterPro" id="IPR037066">
    <property type="entry name" value="Plug_dom_sf"/>
</dbReference>
<dbReference type="InterPro" id="IPR036942">
    <property type="entry name" value="Beta-barrel_TonB_sf"/>
</dbReference>
<evidence type="ECO:0000256" key="2">
    <source>
        <dbReference type="ARBA" id="ARBA00023136"/>
    </source>
</evidence>
<reference evidence="7 8" key="1">
    <citation type="journal article" date="2012" name="J. Bacteriol.">
        <title>Genome Sequence of Pectin-Degrading Alishewanella aestuarii Strain B11T, Isolated from Tidal Flat Sediment.</title>
        <authorList>
            <person name="Jung J."/>
            <person name="Choi S."/>
            <person name="Chun J."/>
            <person name="Park W."/>
        </authorList>
    </citation>
    <scope>NUCLEOTIDE SEQUENCE [LARGE SCALE GENOMIC DNA]</scope>
    <source>
        <strain evidence="7 8">B11</strain>
    </source>
</reference>
<dbReference type="GO" id="GO:0009279">
    <property type="term" value="C:cell outer membrane"/>
    <property type="evidence" value="ECO:0007669"/>
    <property type="project" value="UniProtKB-SubCell"/>
</dbReference>
<evidence type="ECO:0000256" key="5">
    <source>
        <dbReference type="SAM" id="SignalP"/>
    </source>
</evidence>
<feature type="region of interest" description="Disordered" evidence="4">
    <location>
        <begin position="666"/>
        <end position="685"/>
    </location>
</feature>
<dbReference type="Pfam" id="PF07715">
    <property type="entry name" value="Plug"/>
    <property type="match status" value="1"/>
</dbReference>
<comment type="subcellular location">
    <subcellularLocation>
        <location evidence="1">Cell outer membrane</location>
    </subcellularLocation>
</comment>
<dbReference type="SUPFAM" id="SSF56935">
    <property type="entry name" value="Porins"/>
    <property type="match status" value="1"/>
</dbReference>
<proteinExistence type="predicted"/>
<accession>J2IIS1</accession>
<evidence type="ECO:0000313" key="7">
    <source>
        <dbReference type="EMBL" id="EJI86699.1"/>
    </source>
</evidence>
<dbReference type="EMBL" id="ALAB01000002">
    <property type="protein sequence ID" value="EJI86699.1"/>
    <property type="molecule type" value="Genomic_DNA"/>
</dbReference>
<gene>
    <name evidence="7" type="ORF">AEST_02450</name>
</gene>
<protein>
    <submittedName>
        <fullName evidence="7">TonB-dependent receptor</fullName>
    </submittedName>
</protein>
<keyword evidence="7" id="KW-0675">Receptor</keyword>
<keyword evidence="3" id="KW-0998">Cell outer membrane</keyword>
<dbReference type="NCBIfam" id="TIGR01782">
    <property type="entry name" value="TonB-Xanth-Caul"/>
    <property type="match status" value="1"/>
</dbReference>
<keyword evidence="2" id="KW-0472">Membrane</keyword>
<dbReference type="Proteomes" id="UP000012043">
    <property type="component" value="Unassembled WGS sequence"/>
</dbReference>